<dbReference type="AlphaFoldDB" id="A0A7W7C6R7"/>
<gene>
    <name evidence="1" type="ORF">HNR67_001700</name>
</gene>
<dbReference type="SUPFAM" id="SSF52540">
    <property type="entry name" value="P-loop containing nucleoside triphosphate hydrolases"/>
    <property type="match status" value="1"/>
</dbReference>
<evidence type="ECO:0000313" key="2">
    <source>
        <dbReference type="Proteomes" id="UP000533598"/>
    </source>
</evidence>
<dbReference type="InterPro" id="IPR027417">
    <property type="entry name" value="P-loop_NTPase"/>
</dbReference>
<accession>A0A7W7C6R7</accession>
<dbReference type="EMBL" id="JACHMH010000001">
    <property type="protein sequence ID" value="MBB4675582.1"/>
    <property type="molecule type" value="Genomic_DNA"/>
</dbReference>
<organism evidence="1 2">
    <name type="scientific">Crossiella cryophila</name>
    <dbReference type="NCBI Taxonomy" id="43355"/>
    <lineage>
        <taxon>Bacteria</taxon>
        <taxon>Bacillati</taxon>
        <taxon>Actinomycetota</taxon>
        <taxon>Actinomycetes</taxon>
        <taxon>Pseudonocardiales</taxon>
        <taxon>Pseudonocardiaceae</taxon>
        <taxon>Crossiella</taxon>
    </lineage>
</organism>
<evidence type="ECO:0000313" key="1">
    <source>
        <dbReference type="EMBL" id="MBB4675582.1"/>
    </source>
</evidence>
<reference evidence="1 2" key="1">
    <citation type="submission" date="2020-08" db="EMBL/GenBank/DDBJ databases">
        <title>Sequencing the genomes of 1000 actinobacteria strains.</title>
        <authorList>
            <person name="Klenk H.-P."/>
        </authorList>
    </citation>
    <scope>NUCLEOTIDE SEQUENCE [LARGE SCALE GENOMIC DNA]</scope>
    <source>
        <strain evidence="1 2">DSM 44230</strain>
    </source>
</reference>
<proteinExistence type="predicted"/>
<name>A0A7W7C6R7_9PSEU</name>
<dbReference type="Gene3D" id="3.40.50.300">
    <property type="entry name" value="P-loop containing nucleotide triphosphate hydrolases"/>
    <property type="match status" value="1"/>
</dbReference>
<protein>
    <submittedName>
        <fullName evidence="1">Uncharacterized protein</fullName>
    </submittedName>
</protein>
<comment type="caution">
    <text evidence="1">The sequence shown here is derived from an EMBL/GenBank/DDBJ whole genome shotgun (WGS) entry which is preliminary data.</text>
</comment>
<dbReference type="Proteomes" id="UP000533598">
    <property type="component" value="Unassembled WGS sequence"/>
</dbReference>
<sequence length="688" mass="74921">MSGNEKSLLGRRVQAMRERAFIGREAQLSAFTEALAGTGQAASVLFAHGPGGIGKSTLLRRFGQVARSAGRTVVEIDGRITGTDPGQFANSAQVALADERAVLLVDDFDACAGLADWLREDFLTRLPIGVVTVLAGRRPPGSRWLVDPGWAGLFRPLPVRDLAPPEAATFLGDRGVPAKAIDALLSFTGGNPLALALAAALAQHESAPPADWTPGHGVLEALLPQLIGELPSALHRRALEVCAHARVTTEGLLRAVLGEAAAELFGWLRGLPFVAVTERGLYPSPVVRAALEADLRWRDPDAHQTMHGQIREHLRAAVQTATNSAAHPAARVTTHAAARAEALPLIDALLYLRRDPAVRATHTFRDAGSVRELPYTPAEHATVLALTEAAEGPDAADLARYWLARQPEAFRLYQCTRTSRVIAFAAWLRLADQEGTDTDPVVAAAWAHARATAPLREGETLAVARFAVHPESYQRPSPVLDLMRCGAIAETLRPHRIAWTYTVLRDPEFWTPHLTHWGNHPVPDRPTVGEYSYTLFARDWRSHSTPPRLTSLRGTAAQRPGPRGLIVLTRPEFDSAVRDALRCLRDAEAHTANPLTHSRLVAETRTPLNDLLLRAIQSLREDRGGEKYHRAVTATYTRGAPTQEAAASRLGLPFSTYRRHLQTGLSRLCDVLWDKEIHGEEQPVGKVS</sequence>
<keyword evidence="2" id="KW-1185">Reference proteome</keyword>
<dbReference type="RefSeq" id="WP_185001537.1">
    <property type="nucleotide sequence ID" value="NZ_BAAAUI010000040.1"/>
</dbReference>